<dbReference type="CDD" id="cd00156">
    <property type="entry name" value="REC"/>
    <property type="match status" value="1"/>
</dbReference>
<dbReference type="PROSITE" id="PS50887">
    <property type="entry name" value="GGDEF"/>
    <property type="match status" value="1"/>
</dbReference>
<comment type="caution">
    <text evidence="4">The sequence shown here is derived from an EMBL/GenBank/DDBJ whole genome shotgun (WGS) entry which is preliminary data.</text>
</comment>
<gene>
    <name evidence="4" type="ORF">J3U88_18705</name>
</gene>
<evidence type="ECO:0000256" key="2">
    <source>
        <dbReference type="ARBA" id="ARBA00034247"/>
    </source>
</evidence>
<dbReference type="AlphaFoldDB" id="A0A8J7QAK0"/>
<dbReference type="SMART" id="SM00267">
    <property type="entry name" value="GGDEF"/>
    <property type="match status" value="1"/>
</dbReference>
<evidence type="ECO:0000313" key="4">
    <source>
        <dbReference type="EMBL" id="MBO1320514.1"/>
    </source>
</evidence>
<comment type="catalytic activity">
    <reaction evidence="2">
        <text>2 GTP = 3',3'-c-di-GMP + 2 diphosphate</text>
        <dbReference type="Rhea" id="RHEA:24898"/>
        <dbReference type="ChEBI" id="CHEBI:33019"/>
        <dbReference type="ChEBI" id="CHEBI:37565"/>
        <dbReference type="ChEBI" id="CHEBI:58805"/>
        <dbReference type="EC" id="2.7.7.65"/>
    </reaction>
</comment>
<dbReference type="SUPFAM" id="SSF52172">
    <property type="entry name" value="CheY-like"/>
    <property type="match status" value="1"/>
</dbReference>
<organism evidence="4 5">
    <name type="scientific">Acanthopleuribacter pedis</name>
    <dbReference type="NCBI Taxonomy" id="442870"/>
    <lineage>
        <taxon>Bacteria</taxon>
        <taxon>Pseudomonadati</taxon>
        <taxon>Acidobacteriota</taxon>
        <taxon>Holophagae</taxon>
        <taxon>Acanthopleuribacterales</taxon>
        <taxon>Acanthopleuribacteraceae</taxon>
        <taxon>Acanthopleuribacter</taxon>
    </lineage>
</organism>
<dbReference type="RefSeq" id="WP_207860469.1">
    <property type="nucleotide sequence ID" value="NZ_JAFREP010000017.1"/>
</dbReference>
<sequence length="310" mass="35562">MNFLYVGRNETRTRALRQALARDNIHFERTSTPEHAFFKVLNEDITALFLDLGEQDINGLEILTSLESISKDLEVVLITEPGDIDQYRPELLRSCFGYISPDIEAGRNLMVLTQLTDKITIKARLEKLKNTSIIDGLTQLYNHAYIQQQIDEEIKLLEPTGDPVTLVIFDIDHFKNYNDTNGHPAGDRVLKTVAELMTASVRKFDLTGRYGGEEFVIILPGTKLTTALSVTERFRKKLVSHRFEFGHHQPLGFVSASFGVATMDHKDITDRRTLIHRADQALYKAKNYKRNCIWYYLHGDYNHYQPSLVV</sequence>
<evidence type="ECO:0000313" key="5">
    <source>
        <dbReference type="Proteomes" id="UP000664417"/>
    </source>
</evidence>
<dbReference type="Proteomes" id="UP000664417">
    <property type="component" value="Unassembled WGS sequence"/>
</dbReference>
<dbReference type="NCBIfam" id="TIGR00254">
    <property type="entry name" value="GGDEF"/>
    <property type="match status" value="1"/>
</dbReference>
<name>A0A8J7QAK0_9BACT</name>
<proteinExistence type="predicted"/>
<dbReference type="InterPro" id="IPR029787">
    <property type="entry name" value="Nucleotide_cyclase"/>
</dbReference>
<evidence type="ECO:0000256" key="1">
    <source>
        <dbReference type="ARBA" id="ARBA00012528"/>
    </source>
</evidence>
<reference evidence="4" key="1">
    <citation type="submission" date="2021-03" db="EMBL/GenBank/DDBJ databases">
        <authorList>
            <person name="Wang G."/>
        </authorList>
    </citation>
    <scope>NUCLEOTIDE SEQUENCE</scope>
    <source>
        <strain evidence="4">KCTC 12899</strain>
    </source>
</reference>
<dbReference type="Pfam" id="PF00990">
    <property type="entry name" value="GGDEF"/>
    <property type="match status" value="1"/>
</dbReference>
<evidence type="ECO:0000259" key="3">
    <source>
        <dbReference type="PROSITE" id="PS50887"/>
    </source>
</evidence>
<dbReference type="GO" id="GO:0052621">
    <property type="term" value="F:diguanylate cyclase activity"/>
    <property type="evidence" value="ECO:0007669"/>
    <property type="project" value="UniProtKB-EC"/>
</dbReference>
<feature type="domain" description="GGDEF" evidence="3">
    <location>
        <begin position="162"/>
        <end position="298"/>
    </location>
</feature>
<dbReference type="InterPro" id="IPR043128">
    <property type="entry name" value="Rev_trsase/Diguanyl_cyclase"/>
</dbReference>
<dbReference type="SUPFAM" id="SSF55073">
    <property type="entry name" value="Nucleotide cyclase"/>
    <property type="match status" value="1"/>
</dbReference>
<dbReference type="EC" id="2.7.7.65" evidence="1"/>
<keyword evidence="5" id="KW-1185">Reference proteome</keyword>
<dbReference type="EMBL" id="JAFREP010000017">
    <property type="protein sequence ID" value="MBO1320514.1"/>
    <property type="molecule type" value="Genomic_DNA"/>
</dbReference>
<dbReference type="PANTHER" id="PTHR45138:SF9">
    <property type="entry name" value="DIGUANYLATE CYCLASE DGCM-RELATED"/>
    <property type="match status" value="1"/>
</dbReference>
<protein>
    <recommendedName>
        <fullName evidence="1">diguanylate cyclase</fullName>
        <ecNumber evidence="1">2.7.7.65</ecNumber>
    </recommendedName>
</protein>
<dbReference type="Gene3D" id="3.40.50.2300">
    <property type="match status" value="1"/>
</dbReference>
<dbReference type="InterPro" id="IPR000160">
    <property type="entry name" value="GGDEF_dom"/>
</dbReference>
<dbReference type="CDD" id="cd01949">
    <property type="entry name" value="GGDEF"/>
    <property type="match status" value="1"/>
</dbReference>
<dbReference type="FunFam" id="3.30.70.270:FF:000001">
    <property type="entry name" value="Diguanylate cyclase domain protein"/>
    <property type="match status" value="1"/>
</dbReference>
<dbReference type="InterPro" id="IPR011006">
    <property type="entry name" value="CheY-like_superfamily"/>
</dbReference>
<accession>A0A8J7QAK0</accession>
<dbReference type="PANTHER" id="PTHR45138">
    <property type="entry name" value="REGULATORY COMPONENTS OF SENSORY TRANSDUCTION SYSTEM"/>
    <property type="match status" value="1"/>
</dbReference>
<dbReference type="Gene3D" id="3.30.70.270">
    <property type="match status" value="1"/>
</dbReference>
<dbReference type="InterPro" id="IPR050469">
    <property type="entry name" value="Diguanylate_Cyclase"/>
</dbReference>